<feature type="region of interest" description="Disordered" evidence="5">
    <location>
        <begin position="257"/>
        <end position="292"/>
    </location>
</feature>
<dbReference type="EMBL" id="CAJNBH010000027">
    <property type="protein sequence ID" value="CAE6835064.1"/>
    <property type="molecule type" value="Genomic_DNA"/>
</dbReference>
<name>A0ABM8SUZ8_9BURK</name>
<dbReference type="SUPFAM" id="SSF46689">
    <property type="entry name" value="Homeodomain-like"/>
    <property type="match status" value="1"/>
</dbReference>
<feature type="domain" description="HTH tetR-type" evidence="6">
    <location>
        <begin position="76"/>
        <end position="136"/>
    </location>
</feature>
<organism evidence="7 8">
    <name type="scientific">Paraburkholderia nemoris</name>
    <dbReference type="NCBI Taxonomy" id="2793076"/>
    <lineage>
        <taxon>Bacteria</taxon>
        <taxon>Pseudomonadati</taxon>
        <taxon>Pseudomonadota</taxon>
        <taxon>Betaproteobacteria</taxon>
        <taxon>Burkholderiales</taxon>
        <taxon>Burkholderiaceae</taxon>
        <taxon>Paraburkholderia</taxon>
    </lineage>
</organism>
<evidence type="ECO:0000256" key="2">
    <source>
        <dbReference type="ARBA" id="ARBA00023125"/>
    </source>
</evidence>
<dbReference type="PANTHER" id="PTHR30055:SF234">
    <property type="entry name" value="HTH-TYPE TRANSCRIPTIONAL REGULATOR BETI"/>
    <property type="match status" value="1"/>
</dbReference>
<feature type="DNA-binding region" description="H-T-H motif" evidence="4">
    <location>
        <begin position="99"/>
        <end position="118"/>
    </location>
</feature>
<comment type="caution">
    <text evidence="7">The sequence shown here is derived from an EMBL/GenBank/DDBJ whole genome shotgun (WGS) entry which is preliminary data.</text>
</comment>
<dbReference type="InterPro" id="IPR001647">
    <property type="entry name" value="HTH_TetR"/>
</dbReference>
<dbReference type="InterPro" id="IPR009057">
    <property type="entry name" value="Homeodomain-like_sf"/>
</dbReference>
<dbReference type="Gene3D" id="1.10.357.10">
    <property type="entry name" value="Tetracycline Repressor, domain 2"/>
    <property type="match status" value="1"/>
</dbReference>
<evidence type="ECO:0000256" key="4">
    <source>
        <dbReference type="PROSITE-ProRule" id="PRU00335"/>
    </source>
</evidence>
<evidence type="ECO:0000256" key="3">
    <source>
        <dbReference type="ARBA" id="ARBA00023163"/>
    </source>
</evidence>
<evidence type="ECO:0000313" key="7">
    <source>
        <dbReference type="EMBL" id="CAE6835064.1"/>
    </source>
</evidence>
<keyword evidence="2 4" id="KW-0238">DNA-binding</keyword>
<accession>A0ABM8SUZ8</accession>
<dbReference type="PROSITE" id="PS50977">
    <property type="entry name" value="HTH_TETR_2"/>
    <property type="match status" value="1"/>
</dbReference>
<evidence type="ECO:0000256" key="1">
    <source>
        <dbReference type="ARBA" id="ARBA00023015"/>
    </source>
</evidence>
<keyword evidence="3" id="KW-0804">Transcription</keyword>
<keyword evidence="8" id="KW-1185">Reference proteome</keyword>
<dbReference type="Proteomes" id="UP000673821">
    <property type="component" value="Unassembled WGS sequence"/>
</dbReference>
<dbReference type="PRINTS" id="PR00455">
    <property type="entry name" value="HTHTETR"/>
</dbReference>
<reference evidence="7 8" key="1">
    <citation type="submission" date="2021-02" db="EMBL/GenBank/DDBJ databases">
        <authorList>
            <person name="Vanwijnsberghe S."/>
        </authorList>
    </citation>
    <scope>NUCLEOTIDE SEQUENCE [LARGE SCALE GENOMIC DNA]</scope>
    <source>
        <strain evidence="7 8">R-69776</strain>
    </source>
</reference>
<evidence type="ECO:0000256" key="5">
    <source>
        <dbReference type="SAM" id="MobiDB-lite"/>
    </source>
</evidence>
<dbReference type="PANTHER" id="PTHR30055">
    <property type="entry name" value="HTH-TYPE TRANSCRIPTIONAL REGULATOR RUTR"/>
    <property type="match status" value="1"/>
</dbReference>
<protein>
    <recommendedName>
        <fullName evidence="6">HTH tetR-type domain-containing protein</fullName>
    </recommendedName>
</protein>
<evidence type="ECO:0000313" key="8">
    <source>
        <dbReference type="Proteomes" id="UP000673821"/>
    </source>
</evidence>
<sequence>MQTNEIIRSAAHHFSPLASASTNVMTLWQACFHIETDDHRSAEPFVATQPRDFCMPRQPTPSLLKPRRAPSQPRSERMVATLLEAAAQVLETKGLEGFNTNAVAERAGVSIGSLYQYFPSKDALTIALMQRESERFYRDALVALDHPSGPIALTHLIDVSVRQQFARPTLARLLDVEESRPQLRMALASTGSVRSVLLEVLMRDGLPPQEDVAVAASDLMAIVRGLVDAAGEREEIDTTGLTRRVTAAVLGYLTMMSSAEGSDDSPAEDTPQPASKREQAVRKAGTRGLKRP</sequence>
<dbReference type="InterPro" id="IPR050109">
    <property type="entry name" value="HTH-type_TetR-like_transc_reg"/>
</dbReference>
<dbReference type="Pfam" id="PF00440">
    <property type="entry name" value="TetR_N"/>
    <property type="match status" value="1"/>
</dbReference>
<keyword evidence="1" id="KW-0805">Transcription regulation</keyword>
<evidence type="ECO:0000259" key="6">
    <source>
        <dbReference type="PROSITE" id="PS50977"/>
    </source>
</evidence>
<dbReference type="RefSeq" id="WP_328822211.1">
    <property type="nucleotide sequence ID" value="NZ_CAJNBH010000027.1"/>
</dbReference>
<proteinExistence type="predicted"/>
<gene>
    <name evidence="7" type="ORF">R69776_06774</name>
</gene>